<dbReference type="PANTHER" id="PTHR46980">
    <property type="entry name" value="TRICALBIN-1-RELATED"/>
    <property type="match status" value="1"/>
</dbReference>
<evidence type="ECO:0000256" key="1">
    <source>
        <dbReference type="ARBA" id="ARBA00022723"/>
    </source>
</evidence>
<dbReference type="SUPFAM" id="SSF57903">
    <property type="entry name" value="FYVE/PHD zinc finger"/>
    <property type="match status" value="1"/>
</dbReference>
<dbReference type="Pfam" id="PF24920">
    <property type="entry name" value="C2_TCB1"/>
    <property type="match status" value="1"/>
</dbReference>
<gene>
    <name evidence="5" type="ORF">G6F51_009575</name>
</gene>
<dbReference type="GO" id="GO:0008270">
    <property type="term" value="F:zinc ion binding"/>
    <property type="evidence" value="ECO:0007669"/>
    <property type="project" value="UniProtKB-KW"/>
</dbReference>
<comment type="caution">
    <text evidence="5">The sequence shown here is derived from an EMBL/GenBank/DDBJ whole genome shotgun (WGS) entry which is preliminary data.</text>
</comment>
<dbReference type="SMART" id="SM00249">
    <property type="entry name" value="PHD"/>
    <property type="match status" value="1"/>
</dbReference>
<dbReference type="InterPro" id="IPR019786">
    <property type="entry name" value="Zinc_finger_PHD-type_CS"/>
</dbReference>
<dbReference type="Proteomes" id="UP000717996">
    <property type="component" value="Unassembled WGS sequence"/>
</dbReference>
<dbReference type="Gene3D" id="2.60.40.150">
    <property type="entry name" value="C2 domain"/>
    <property type="match status" value="4"/>
</dbReference>
<dbReference type="InterPro" id="IPR035892">
    <property type="entry name" value="C2_domain_sf"/>
</dbReference>
<dbReference type="InterPro" id="IPR000008">
    <property type="entry name" value="C2_dom"/>
</dbReference>
<evidence type="ECO:0000256" key="2">
    <source>
        <dbReference type="ARBA" id="ARBA00022771"/>
    </source>
</evidence>
<sequence>MNPHATIKINGIDRFQTPTFKYTANPKFERSFEILVLDKTEVHVHVSVLDGTRSLGQWSAYLMEIFKQQETNEYWWDLSQARGINARLRLSVQWRPVVLSGLSQMGGSGIYAPPIGVIRLSIWSAKYGDNIKRDPYIRIRAGTQIRAKTETLDNTLSPEWGEFHYIPIHSLNEDLILKLMEATDSGKDKSLGSTVLQLKDLIEEQGEQHFVARVNKLEREPVLTGQKAGGTIRYTAKFLPSLNMTILEGARYTPDGIIDLASYNSGIITVKIHELRLKEVAEVYCQLLVDSLEPQYRTEPRKGKTLAFGEVSDAFVKDAGFSRVAIEIKYENKHSRKSDENKVGYWYESCERLIRHIQKRVRSGQSFDEDEGVWYDLIGGAGEIRLSFEYVPLINYKMNPDESLENQGNLTVTLLSAQGLKAADKSGTSDPYVKFTINGEVVHKSTTLKKTLNPVWHGETFQVPIVSRVTTSFRIEVFDYNQLSGDIPLGSGGLSLRGDRVESFCAHDWDVPLDGMEGVDQSKVRIRLKWDPQLLTRQKTHTSFMRTATRRVTTKMGATAFNWSQPLPKAITVPTRMTVNIVEARGLVGDESKMNPMVTLSIDHTTILKSKRVKKTNQPLWNESIALTQLNGEKVVEIKVKDVHTFHSEDIGTFKTQRSTRNRKLATKLVSADDSDEDLNSLSDGNSITRCICKQSHNVGLMVQCDKCEVWQHCPCIGLAAEKIPKHYYCELCRPTSNGRPKRLLYDSAATTSGTVQPNGTVADLKKPMKRRKKVIGGEQQQQQHEKRSIKNHLRPLITETISTTKINSGVWDYEDGKSYESSYIPAKVKYPHAKMTLSEMNKRTQQIMEYINRLKEEANTCTTMPPESPSTPIPVIGKEEKSIDLIEKINQEILNFQRKFGIV</sequence>
<reference evidence="5" key="1">
    <citation type="journal article" date="2020" name="Microb. Genom.">
        <title>Genetic diversity of clinical and environmental Mucorales isolates obtained from an investigation of mucormycosis cases among solid organ transplant recipients.</title>
        <authorList>
            <person name="Nguyen M.H."/>
            <person name="Kaul D."/>
            <person name="Muto C."/>
            <person name="Cheng S.J."/>
            <person name="Richter R.A."/>
            <person name="Bruno V.M."/>
            <person name="Liu G."/>
            <person name="Beyhan S."/>
            <person name="Sundermann A.J."/>
            <person name="Mounaud S."/>
            <person name="Pasculle A.W."/>
            <person name="Nierman W.C."/>
            <person name="Driscoll E."/>
            <person name="Cumbie R."/>
            <person name="Clancy C.J."/>
            <person name="Dupont C.L."/>
        </authorList>
    </citation>
    <scope>NUCLEOTIDE SEQUENCE</scope>
    <source>
        <strain evidence="5">GL16</strain>
    </source>
</reference>
<dbReference type="InterPro" id="IPR001965">
    <property type="entry name" value="Znf_PHD"/>
</dbReference>
<evidence type="ECO:0000256" key="3">
    <source>
        <dbReference type="ARBA" id="ARBA00022833"/>
    </source>
</evidence>
<dbReference type="InterPro" id="IPR011011">
    <property type="entry name" value="Znf_FYVE_PHD"/>
</dbReference>
<dbReference type="SMART" id="SM00239">
    <property type="entry name" value="C2"/>
    <property type="match status" value="3"/>
</dbReference>
<organism evidence="5 6">
    <name type="scientific">Rhizopus oryzae</name>
    <name type="common">Mucormycosis agent</name>
    <name type="synonym">Rhizopus arrhizus var. delemar</name>
    <dbReference type="NCBI Taxonomy" id="64495"/>
    <lineage>
        <taxon>Eukaryota</taxon>
        <taxon>Fungi</taxon>
        <taxon>Fungi incertae sedis</taxon>
        <taxon>Mucoromycota</taxon>
        <taxon>Mucoromycotina</taxon>
        <taxon>Mucoromycetes</taxon>
        <taxon>Mucorales</taxon>
        <taxon>Mucorineae</taxon>
        <taxon>Rhizopodaceae</taxon>
        <taxon>Rhizopus</taxon>
    </lineage>
</organism>
<evidence type="ECO:0000259" key="4">
    <source>
        <dbReference type="PROSITE" id="PS50004"/>
    </source>
</evidence>
<dbReference type="PANTHER" id="PTHR46980:SF2">
    <property type="entry name" value="TRICALBIN-1-RELATED"/>
    <property type="match status" value="1"/>
</dbReference>
<protein>
    <recommendedName>
        <fullName evidence="4">C2 domain-containing protein</fullName>
    </recommendedName>
</protein>
<dbReference type="PROSITE" id="PS01359">
    <property type="entry name" value="ZF_PHD_1"/>
    <property type="match status" value="1"/>
</dbReference>
<accession>A0A9P7C7E2</accession>
<dbReference type="Pfam" id="PF00168">
    <property type="entry name" value="C2"/>
    <property type="match status" value="4"/>
</dbReference>
<dbReference type="InterPro" id="IPR013083">
    <property type="entry name" value="Znf_RING/FYVE/PHD"/>
</dbReference>
<proteinExistence type="predicted"/>
<name>A0A9P7C7E2_RHIOR</name>
<feature type="domain" description="C2" evidence="4">
    <location>
        <begin position="99"/>
        <end position="212"/>
    </location>
</feature>
<feature type="domain" description="C2" evidence="4">
    <location>
        <begin position="380"/>
        <end position="510"/>
    </location>
</feature>
<dbReference type="SUPFAM" id="SSF49562">
    <property type="entry name" value="C2 domain (Calcium/lipid-binding domain, CaLB)"/>
    <property type="match status" value="4"/>
</dbReference>
<dbReference type="Pfam" id="PF20826">
    <property type="entry name" value="PHD_5"/>
    <property type="match status" value="1"/>
</dbReference>
<dbReference type="EMBL" id="JAANIT010001784">
    <property type="protein sequence ID" value="KAG1538749.1"/>
    <property type="molecule type" value="Genomic_DNA"/>
</dbReference>
<keyword evidence="3" id="KW-0862">Zinc</keyword>
<evidence type="ECO:0000313" key="6">
    <source>
        <dbReference type="Proteomes" id="UP000717996"/>
    </source>
</evidence>
<evidence type="ECO:0000313" key="5">
    <source>
        <dbReference type="EMBL" id="KAG1538749.1"/>
    </source>
</evidence>
<dbReference type="InterPro" id="IPR052455">
    <property type="entry name" value="Tricalbin_domain"/>
</dbReference>
<dbReference type="CDD" id="cd15550">
    <property type="entry name" value="PHD_MLL5"/>
    <property type="match status" value="1"/>
</dbReference>
<keyword evidence="2" id="KW-0863">Zinc-finger</keyword>
<dbReference type="CDD" id="cd00030">
    <property type="entry name" value="C2"/>
    <property type="match status" value="1"/>
</dbReference>
<keyword evidence="1" id="KW-0479">Metal-binding</keyword>
<feature type="domain" description="C2" evidence="4">
    <location>
        <begin position="555"/>
        <end position="671"/>
    </location>
</feature>
<dbReference type="InterPro" id="IPR056910">
    <property type="entry name" value="TCB1-3_C2"/>
</dbReference>
<dbReference type="AlphaFoldDB" id="A0A9P7C7E2"/>
<dbReference type="Gene3D" id="3.30.40.10">
    <property type="entry name" value="Zinc/RING finger domain, C3HC4 (zinc finger)"/>
    <property type="match status" value="1"/>
</dbReference>
<dbReference type="PROSITE" id="PS50004">
    <property type="entry name" value="C2"/>
    <property type="match status" value="3"/>
</dbReference>